<dbReference type="Gene3D" id="3.30.420.10">
    <property type="entry name" value="Ribonuclease H-like superfamily/Ribonuclease H"/>
    <property type="match status" value="1"/>
</dbReference>
<evidence type="ECO:0000256" key="1">
    <source>
        <dbReference type="PROSITE-ProRule" id="PRU00047"/>
    </source>
</evidence>
<sequence>MENAKCYNCQKMGHFARECTEPKKGSSRIRRLPSSASMQPLHCYGEWRTRGGSWDWFIPTQAQHWALGHIGQERMTRVAREGLLGSLAKVNLPTYEPCMVGKAYRKPFGKAKRATHPLELVHSDISPMNVRARHGAFYFLTFINDYSRYRSVYLLSHRSEALETLKFLELTEGENTFLSNLSKFVRIKESYGN</sequence>
<dbReference type="InterPro" id="IPR001878">
    <property type="entry name" value="Znf_CCHC"/>
</dbReference>
<dbReference type="Gene3D" id="4.10.60.10">
    <property type="entry name" value="Zinc finger, CCHC-type"/>
    <property type="match status" value="1"/>
</dbReference>
<dbReference type="InterPro" id="IPR036397">
    <property type="entry name" value="RNaseH_sf"/>
</dbReference>
<proteinExistence type="predicted"/>
<evidence type="ECO:0000313" key="3">
    <source>
        <dbReference type="EMBL" id="KAL0294412.1"/>
    </source>
</evidence>
<dbReference type="InterPro" id="IPR036875">
    <property type="entry name" value="Znf_CCHC_sf"/>
</dbReference>
<protein>
    <recommendedName>
        <fullName evidence="2">CCHC-type domain-containing protein</fullName>
    </recommendedName>
</protein>
<dbReference type="GO" id="GO:0003676">
    <property type="term" value="F:nucleic acid binding"/>
    <property type="evidence" value="ECO:0007669"/>
    <property type="project" value="InterPro"/>
</dbReference>
<dbReference type="SUPFAM" id="SSF57756">
    <property type="entry name" value="Retrovirus zinc finger-like domains"/>
    <property type="match status" value="1"/>
</dbReference>
<gene>
    <name evidence="3" type="ORF">Sradi_6889300</name>
</gene>
<dbReference type="InterPro" id="IPR012337">
    <property type="entry name" value="RNaseH-like_sf"/>
</dbReference>
<dbReference type="InterPro" id="IPR039537">
    <property type="entry name" value="Retrotran_Ty1/copia-like"/>
</dbReference>
<dbReference type="AlphaFoldDB" id="A0AAW2JJQ0"/>
<dbReference type="PANTHER" id="PTHR42648">
    <property type="entry name" value="TRANSPOSASE, PUTATIVE-RELATED"/>
    <property type="match status" value="1"/>
</dbReference>
<keyword evidence="1" id="KW-0479">Metal-binding</keyword>
<keyword evidence="1" id="KW-0862">Zinc</keyword>
<reference evidence="3" key="2">
    <citation type="journal article" date="2024" name="Plant">
        <title>Genomic evolution and insights into agronomic trait innovations of Sesamum species.</title>
        <authorList>
            <person name="Miao H."/>
            <person name="Wang L."/>
            <person name="Qu L."/>
            <person name="Liu H."/>
            <person name="Sun Y."/>
            <person name="Le M."/>
            <person name="Wang Q."/>
            <person name="Wei S."/>
            <person name="Zheng Y."/>
            <person name="Lin W."/>
            <person name="Duan Y."/>
            <person name="Cao H."/>
            <person name="Xiong S."/>
            <person name="Wang X."/>
            <person name="Wei L."/>
            <person name="Li C."/>
            <person name="Ma Q."/>
            <person name="Ju M."/>
            <person name="Zhao R."/>
            <person name="Li G."/>
            <person name="Mu C."/>
            <person name="Tian Q."/>
            <person name="Mei H."/>
            <person name="Zhang T."/>
            <person name="Gao T."/>
            <person name="Zhang H."/>
        </authorList>
    </citation>
    <scope>NUCLEOTIDE SEQUENCE</scope>
    <source>
        <strain evidence="3">G02</strain>
    </source>
</reference>
<dbReference type="Pfam" id="PF00098">
    <property type="entry name" value="zf-CCHC"/>
    <property type="match status" value="1"/>
</dbReference>
<dbReference type="EMBL" id="JACGWJ010000172">
    <property type="protein sequence ID" value="KAL0294412.1"/>
    <property type="molecule type" value="Genomic_DNA"/>
</dbReference>
<dbReference type="PROSITE" id="PS50158">
    <property type="entry name" value="ZF_CCHC"/>
    <property type="match status" value="1"/>
</dbReference>
<accession>A0AAW2JJQ0</accession>
<keyword evidence="1" id="KW-0863">Zinc-finger</keyword>
<dbReference type="PANTHER" id="PTHR42648:SF27">
    <property type="entry name" value="RNA-DIRECTED DNA POLYMERASE"/>
    <property type="match status" value="1"/>
</dbReference>
<dbReference type="GO" id="GO:0008270">
    <property type="term" value="F:zinc ion binding"/>
    <property type="evidence" value="ECO:0007669"/>
    <property type="project" value="UniProtKB-KW"/>
</dbReference>
<name>A0AAW2JJQ0_SESRA</name>
<organism evidence="3">
    <name type="scientific">Sesamum radiatum</name>
    <name type="common">Black benniseed</name>
    <dbReference type="NCBI Taxonomy" id="300843"/>
    <lineage>
        <taxon>Eukaryota</taxon>
        <taxon>Viridiplantae</taxon>
        <taxon>Streptophyta</taxon>
        <taxon>Embryophyta</taxon>
        <taxon>Tracheophyta</taxon>
        <taxon>Spermatophyta</taxon>
        <taxon>Magnoliopsida</taxon>
        <taxon>eudicotyledons</taxon>
        <taxon>Gunneridae</taxon>
        <taxon>Pentapetalae</taxon>
        <taxon>asterids</taxon>
        <taxon>lamiids</taxon>
        <taxon>Lamiales</taxon>
        <taxon>Pedaliaceae</taxon>
        <taxon>Sesamum</taxon>
    </lineage>
</organism>
<feature type="domain" description="CCHC-type" evidence="2">
    <location>
        <begin position="5"/>
        <end position="21"/>
    </location>
</feature>
<reference evidence="3" key="1">
    <citation type="submission" date="2020-06" db="EMBL/GenBank/DDBJ databases">
        <authorList>
            <person name="Li T."/>
            <person name="Hu X."/>
            <person name="Zhang T."/>
            <person name="Song X."/>
            <person name="Zhang H."/>
            <person name="Dai N."/>
            <person name="Sheng W."/>
            <person name="Hou X."/>
            <person name="Wei L."/>
        </authorList>
    </citation>
    <scope>NUCLEOTIDE SEQUENCE</scope>
    <source>
        <strain evidence="3">G02</strain>
        <tissue evidence="3">Leaf</tissue>
    </source>
</reference>
<evidence type="ECO:0000259" key="2">
    <source>
        <dbReference type="PROSITE" id="PS50158"/>
    </source>
</evidence>
<dbReference type="SUPFAM" id="SSF53098">
    <property type="entry name" value="Ribonuclease H-like"/>
    <property type="match status" value="1"/>
</dbReference>
<comment type="caution">
    <text evidence="3">The sequence shown here is derived from an EMBL/GenBank/DDBJ whole genome shotgun (WGS) entry which is preliminary data.</text>
</comment>
<dbReference type="SMART" id="SM00343">
    <property type="entry name" value="ZnF_C2HC"/>
    <property type="match status" value="1"/>
</dbReference>